<dbReference type="AlphaFoldDB" id="X1AGX5"/>
<dbReference type="PANTHER" id="PTHR43661:SF3">
    <property type="entry name" value="D-XYLONATE DEHYDRATASE YAGF-RELATED"/>
    <property type="match status" value="1"/>
</dbReference>
<accession>X1AGX5</accession>
<keyword evidence="2" id="KW-0456">Lyase</keyword>
<dbReference type="InterPro" id="IPR000581">
    <property type="entry name" value="ILV_EDD_N"/>
</dbReference>
<organism evidence="4">
    <name type="scientific">marine sediment metagenome</name>
    <dbReference type="NCBI Taxonomy" id="412755"/>
    <lineage>
        <taxon>unclassified sequences</taxon>
        <taxon>metagenomes</taxon>
        <taxon>ecological metagenomes</taxon>
    </lineage>
</organism>
<protein>
    <recommendedName>
        <fullName evidence="3">Dihydroxy-acid/6-phosphogluconate dehydratase N-terminal domain-containing protein</fullName>
    </recommendedName>
</protein>
<reference evidence="4" key="1">
    <citation type="journal article" date="2014" name="Front. Microbiol.">
        <title>High frequency of phylogenetically diverse reductive dehalogenase-homologous genes in deep subseafloor sedimentary metagenomes.</title>
        <authorList>
            <person name="Kawai M."/>
            <person name="Futagami T."/>
            <person name="Toyoda A."/>
            <person name="Takaki Y."/>
            <person name="Nishi S."/>
            <person name="Hori S."/>
            <person name="Arai W."/>
            <person name="Tsubouchi T."/>
            <person name="Morono Y."/>
            <person name="Uchiyama I."/>
            <person name="Ito T."/>
            <person name="Fujiyama A."/>
            <person name="Inagaki F."/>
            <person name="Takami H."/>
        </authorList>
    </citation>
    <scope>NUCLEOTIDE SEQUENCE</scope>
    <source>
        <strain evidence="4">Expedition CK06-06</strain>
    </source>
</reference>
<comment type="caution">
    <text evidence="4">The sequence shown here is derived from an EMBL/GenBank/DDBJ whole genome shotgun (WGS) entry which is preliminary data.</text>
</comment>
<dbReference type="EMBL" id="BART01002289">
    <property type="protein sequence ID" value="GAG59316.1"/>
    <property type="molecule type" value="Genomic_DNA"/>
</dbReference>
<evidence type="ECO:0000256" key="2">
    <source>
        <dbReference type="ARBA" id="ARBA00023239"/>
    </source>
</evidence>
<comment type="similarity">
    <text evidence="1">Belongs to the IlvD/Edd family.</text>
</comment>
<feature type="domain" description="Dihydroxy-acid/6-phosphogluconate dehydratase N-terminal" evidence="3">
    <location>
        <begin position="31"/>
        <end position="99"/>
    </location>
</feature>
<dbReference type="PANTHER" id="PTHR43661">
    <property type="entry name" value="D-XYLONATE DEHYDRATASE"/>
    <property type="match status" value="1"/>
</dbReference>
<dbReference type="InterPro" id="IPR037237">
    <property type="entry name" value="IlvD/EDD_N"/>
</dbReference>
<evidence type="ECO:0000259" key="3">
    <source>
        <dbReference type="Pfam" id="PF00920"/>
    </source>
</evidence>
<evidence type="ECO:0000256" key="1">
    <source>
        <dbReference type="ARBA" id="ARBA00006486"/>
    </source>
</evidence>
<name>X1AGX5_9ZZZZ</name>
<dbReference type="GO" id="GO:0016836">
    <property type="term" value="F:hydro-lyase activity"/>
    <property type="evidence" value="ECO:0007669"/>
    <property type="project" value="TreeGrafter"/>
</dbReference>
<feature type="non-terminal residue" evidence="4">
    <location>
        <position position="99"/>
    </location>
</feature>
<sequence>MRSDIMKKGVERLPHRSIFKSLGYTDEEIRKPIVGVVNSVNELIPGHMHLDSIAGAVKAGIRIAGGTPQEFSTIGVCDGVAMNHIGMKYSLATREIIAD</sequence>
<dbReference type="Pfam" id="PF00920">
    <property type="entry name" value="ILVD_EDD_N"/>
    <property type="match status" value="1"/>
</dbReference>
<evidence type="ECO:0000313" key="4">
    <source>
        <dbReference type="EMBL" id="GAG59316.1"/>
    </source>
</evidence>
<dbReference type="SUPFAM" id="SSF143975">
    <property type="entry name" value="IlvD/EDD N-terminal domain-like"/>
    <property type="match status" value="1"/>
</dbReference>
<proteinExistence type="inferred from homology"/>
<gene>
    <name evidence="4" type="ORF">S01H4_07119</name>
</gene>
<dbReference type="GO" id="GO:0005829">
    <property type="term" value="C:cytosol"/>
    <property type="evidence" value="ECO:0007669"/>
    <property type="project" value="TreeGrafter"/>
</dbReference>